<dbReference type="OrthoDB" id="4541465at2"/>
<dbReference type="PANTHER" id="PTHR47506:SF1">
    <property type="entry name" value="HTH-TYPE TRANSCRIPTIONAL REGULATOR YJDC"/>
    <property type="match status" value="1"/>
</dbReference>
<gene>
    <name evidence="6" type="ORF">PS918_03528</name>
</gene>
<evidence type="ECO:0000313" key="6">
    <source>
        <dbReference type="EMBL" id="VVP94064.1"/>
    </source>
</evidence>
<evidence type="ECO:0000256" key="4">
    <source>
        <dbReference type="PROSITE-ProRule" id="PRU00335"/>
    </source>
</evidence>
<organism evidence="6 7">
    <name type="scientific">Pseudomonas fluorescens</name>
    <dbReference type="NCBI Taxonomy" id="294"/>
    <lineage>
        <taxon>Bacteria</taxon>
        <taxon>Pseudomonadati</taxon>
        <taxon>Pseudomonadota</taxon>
        <taxon>Gammaproteobacteria</taxon>
        <taxon>Pseudomonadales</taxon>
        <taxon>Pseudomonadaceae</taxon>
        <taxon>Pseudomonas</taxon>
    </lineage>
</organism>
<dbReference type="PANTHER" id="PTHR47506">
    <property type="entry name" value="TRANSCRIPTIONAL REGULATORY PROTEIN"/>
    <property type="match status" value="1"/>
</dbReference>
<reference evidence="6 7" key="1">
    <citation type="submission" date="2019-09" db="EMBL/GenBank/DDBJ databases">
        <authorList>
            <person name="Chandra G."/>
            <person name="Truman W A."/>
        </authorList>
    </citation>
    <scope>NUCLEOTIDE SEQUENCE [LARGE SCALE GENOMIC DNA]</scope>
    <source>
        <strain evidence="6">PS918</strain>
    </source>
</reference>
<evidence type="ECO:0000256" key="3">
    <source>
        <dbReference type="ARBA" id="ARBA00023163"/>
    </source>
</evidence>
<accession>A0A5E7T783</accession>
<dbReference type="Pfam" id="PF00440">
    <property type="entry name" value="TetR_N"/>
    <property type="match status" value="1"/>
</dbReference>
<name>A0A5E7T783_PSEFL</name>
<dbReference type="Proteomes" id="UP000326611">
    <property type="component" value="Unassembled WGS sequence"/>
</dbReference>
<dbReference type="PROSITE" id="PS50977">
    <property type="entry name" value="HTH_TETR_2"/>
    <property type="match status" value="1"/>
</dbReference>
<proteinExistence type="predicted"/>
<evidence type="ECO:0000256" key="1">
    <source>
        <dbReference type="ARBA" id="ARBA00023015"/>
    </source>
</evidence>
<evidence type="ECO:0000256" key="2">
    <source>
        <dbReference type="ARBA" id="ARBA00023125"/>
    </source>
</evidence>
<dbReference type="InterPro" id="IPR009057">
    <property type="entry name" value="Homeodomain-like_sf"/>
</dbReference>
<dbReference type="GO" id="GO:0003677">
    <property type="term" value="F:DNA binding"/>
    <property type="evidence" value="ECO:0007669"/>
    <property type="project" value="UniProtKB-UniRule"/>
</dbReference>
<keyword evidence="1" id="KW-0805">Transcription regulation</keyword>
<keyword evidence="3" id="KW-0804">Transcription</keyword>
<dbReference type="Gene3D" id="1.10.357.10">
    <property type="entry name" value="Tetracycline Repressor, domain 2"/>
    <property type="match status" value="1"/>
</dbReference>
<dbReference type="EMBL" id="CABVIY010000004">
    <property type="protein sequence ID" value="VVP94064.1"/>
    <property type="molecule type" value="Genomic_DNA"/>
</dbReference>
<feature type="DNA-binding region" description="H-T-H motif" evidence="4">
    <location>
        <begin position="30"/>
        <end position="49"/>
    </location>
</feature>
<dbReference type="SUPFAM" id="SSF46689">
    <property type="entry name" value="Homeodomain-like"/>
    <property type="match status" value="1"/>
</dbReference>
<dbReference type="PRINTS" id="PR00455">
    <property type="entry name" value="HTHTETR"/>
</dbReference>
<keyword evidence="2 4" id="KW-0238">DNA-binding</keyword>
<dbReference type="AlphaFoldDB" id="A0A5E7T783"/>
<evidence type="ECO:0000259" key="5">
    <source>
        <dbReference type="PROSITE" id="PS50977"/>
    </source>
</evidence>
<protein>
    <recommendedName>
        <fullName evidence="5">HTH tetR-type domain-containing protein</fullName>
    </recommendedName>
</protein>
<evidence type="ECO:0000313" key="7">
    <source>
        <dbReference type="Proteomes" id="UP000326611"/>
    </source>
</evidence>
<dbReference type="InterPro" id="IPR001647">
    <property type="entry name" value="HTH_TetR"/>
</dbReference>
<dbReference type="RefSeq" id="WP_150771555.1">
    <property type="nucleotide sequence ID" value="NZ_CABVIY010000004.1"/>
</dbReference>
<feature type="domain" description="HTH tetR-type" evidence="5">
    <location>
        <begin position="7"/>
        <end position="67"/>
    </location>
</feature>
<sequence length="190" mass="21643">MAQIKKMEIRDAIVESAFTLFKHKGYTATTMSSIAREAGVTVSNLYVYFDSKILILYAIYTPWFQDQVTRLKDSVSRLRQPRARLKRILIGVWSELPVADQAFANCMIEALASAPRQQGKPNDLLKWAEAQISEMMLDTLPEDRHQLLADGLLAHVLWMAFDGFVINQRMGDCRDMEKIADLFTDMLLPG</sequence>